<keyword evidence="1" id="KW-0175">Coiled coil</keyword>
<dbReference type="CDD" id="cd09916">
    <property type="entry name" value="CpxP_like"/>
    <property type="match status" value="1"/>
</dbReference>
<evidence type="ECO:0000256" key="2">
    <source>
        <dbReference type="SAM" id="SignalP"/>
    </source>
</evidence>
<evidence type="ECO:0000313" key="3">
    <source>
        <dbReference type="EMBL" id="NLW35447.1"/>
    </source>
</evidence>
<feature type="chain" id="PRO_5037145443" evidence="2">
    <location>
        <begin position="23"/>
        <end position="175"/>
    </location>
</feature>
<dbReference type="InterPro" id="IPR025961">
    <property type="entry name" value="Metal_resist"/>
</dbReference>
<gene>
    <name evidence="3" type="ORF">GXY80_08205</name>
</gene>
<sequence>MKKWHLAVVVALCIGLATTVYAFGPGHRYAAAGWGGPGPCYGGPGFGGGLLGSLDLTKEQAGQLWQMREKHRNDTQALRYEMFQKGLELRKLYADPKTDEALLLAKQKEINALQQKLADKRAQLRFDERKVLTPDQIKKLNETTGGRPGHGFHGFGGRGFGPCGGFGQRELGAGF</sequence>
<keyword evidence="2" id="KW-0732">Signal</keyword>
<feature type="signal peptide" evidence="2">
    <location>
        <begin position="1"/>
        <end position="22"/>
    </location>
</feature>
<dbReference type="Gene3D" id="1.20.120.1490">
    <property type="match status" value="1"/>
</dbReference>
<dbReference type="Pfam" id="PF13801">
    <property type="entry name" value="Metal_resist"/>
    <property type="match status" value="1"/>
</dbReference>
<dbReference type="Proteomes" id="UP000777265">
    <property type="component" value="Unassembled WGS sequence"/>
</dbReference>
<dbReference type="EMBL" id="JAAYEE010000132">
    <property type="protein sequence ID" value="NLW35447.1"/>
    <property type="molecule type" value="Genomic_DNA"/>
</dbReference>
<name>A0A971S1P1_9BACT</name>
<evidence type="ECO:0000313" key="4">
    <source>
        <dbReference type="Proteomes" id="UP000777265"/>
    </source>
</evidence>
<dbReference type="GO" id="GO:0042597">
    <property type="term" value="C:periplasmic space"/>
    <property type="evidence" value="ECO:0007669"/>
    <property type="project" value="InterPro"/>
</dbReference>
<dbReference type="InterPro" id="IPR012899">
    <property type="entry name" value="LTXXQ"/>
</dbReference>
<evidence type="ECO:0000256" key="1">
    <source>
        <dbReference type="SAM" id="Coils"/>
    </source>
</evidence>
<organism evidence="3 4">
    <name type="scientific">Syntrophorhabdus aromaticivorans</name>
    <dbReference type="NCBI Taxonomy" id="328301"/>
    <lineage>
        <taxon>Bacteria</taxon>
        <taxon>Pseudomonadati</taxon>
        <taxon>Thermodesulfobacteriota</taxon>
        <taxon>Syntrophorhabdia</taxon>
        <taxon>Syntrophorhabdales</taxon>
        <taxon>Syntrophorhabdaceae</taxon>
        <taxon>Syntrophorhabdus</taxon>
    </lineage>
</organism>
<dbReference type="AlphaFoldDB" id="A0A971S1P1"/>
<proteinExistence type="predicted"/>
<comment type="caution">
    <text evidence="3">The sequence shown here is derived from an EMBL/GenBank/DDBJ whole genome shotgun (WGS) entry which is preliminary data.</text>
</comment>
<reference evidence="3" key="2">
    <citation type="submission" date="2020-01" db="EMBL/GenBank/DDBJ databases">
        <authorList>
            <person name="Campanaro S."/>
        </authorList>
    </citation>
    <scope>NUCLEOTIDE SEQUENCE</scope>
    <source>
        <strain evidence="3">AS06rmzACSIP_7</strain>
    </source>
</reference>
<feature type="coiled-coil region" evidence="1">
    <location>
        <begin position="103"/>
        <end position="130"/>
    </location>
</feature>
<protein>
    <submittedName>
        <fullName evidence="3">Spy/CpxP family protein refolding chaperone</fullName>
    </submittedName>
</protein>
<reference evidence="3" key="1">
    <citation type="journal article" date="2020" name="Biotechnol. Biofuels">
        <title>New insights from the biogas microbiome by comprehensive genome-resolved metagenomics of nearly 1600 species originating from multiple anaerobic digesters.</title>
        <authorList>
            <person name="Campanaro S."/>
            <person name="Treu L."/>
            <person name="Rodriguez-R L.M."/>
            <person name="Kovalovszki A."/>
            <person name="Ziels R.M."/>
            <person name="Maus I."/>
            <person name="Zhu X."/>
            <person name="Kougias P.G."/>
            <person name="Basile A."/>
            <person name="Luo G."/>
            <person name="Schluter A."/>
            <person name="Konstantinidis K.T."/>
            <person name="Angelidaki I."/>
        </authorList>
    </citation>
    <scope>NUCLEOTIDE SEQUENCE</scope>
    <source>
        <strain evidence="3">AS06rmzACSIP_7</strain>
    </source>
</reference>
<accession>A0A971S1P1</accession>